<feature type="domain" description="Na+/H+ antiporter NhaC-like C-terminal" evidence="7">
    <location>
        <begin position="3"/>
        <end position="132"/>
    </location>
</feature>
<feature type="transmembrane region" description="Helical" evidence="6">
    <location>
        <begin position="115"/>
        <end position="132"/>
    </location>
</feature>
<evidence type="ECO:0000256" key="5">
    <source>
        <dbReference type="ARBA" id="ARBA00023136"/>
    </source>
</evidence>
<dbReference type="InterPro" id="IPR018461">
    <property type="entry name" value="Na/H_Antiport_NhaC-like_C"/>
</dbReference>
<evidence type="ECO:0000256" key="4">
    <source>
        <dbReference type="ARBA" id="ARBA00022989"/>
    </source>
</evidence>
<evidence type="ECO:0000259" key="7">
    <source>
        <dbReference type="Pfam" id="PF03553"/>
    </source>
</evidence>
<dbReference type="EMBL" id="CP034593">
    <property type="protein sequence ID" value="AZQ76024.1"/>
    <property type="molecule type" value="Genomic_DNA"/>
</dbReference>
<evidence type="ECO:0000256" key="2">
    <source>
        <dbReference type="ARBA" id="ARBA00022475"/>
    </source>
</evidence>
<organism evidence="8 9">
    <name type="scientific">Flaviflexus ciconiae</name>
    <dbReference type="NCBI Taxonomy" id="2496867"/>
    <lineage>
        <taxon>Bacteria</taxon>
        <taxon>Bacillati</taxon>
        <taxon>Actinomycetota</taxon>
        <taxon>Actinomycetes</taxon>
        <taxon>Actinomycetales</taxon>
        <taxon>Actinomycetaceae</taxon>
        <taxon>Flaviflexus</taxon>
    </lineage>
</organism>
<keyword evidence="9" id="KW-1185">Reference proteome</keyword>
<dbReference type="OrthoDB" id="9762978at2"/>
<keyword evidence="2" id="KW-1003">Cell membrane</keyword>
<evidence type="ECO:0000256" key="3">
    <source>
        <dbReference type="ARBA" id="ARBA00022692"/>
    </source>
</evidence>
<sequence>MTAEVMKGTGVGAYLAVVIETNNVSVARLPLGLFVVSVFMSYAMGSTLGTVVLTIPIDAEVVVNIDPWFPIHVIGTVFAGCVFGERTSPLSDTTLMSSIGSQVDSFDHIVTQMPYAVITSVASILGYLVLGFTQSTPAGLITALITLAILVVVAMRYYKSRPDDGSDYAKVETFSPSTANA</sequence>
<dbReference type="KEGG" id="flh:EJ997_00485"/>
<dbReference type="PANTHER" id="PTHR43478">
    <property type="entry name" value="NA+/H+ ANTIPORTER-RELATED"/>
    <property type="match status" value="1"/>
</dbReference>
<protein>
    <recommendedName>
        <fullName evidence="7">Na+/H+ antiporter NhaC-like C-terminal domain-containing protein</fullName>
    </recommendedName>
</protein>
<dbReference type="GO" id="GO:0005886">
    <property type="term" value="C:plasma membrane"/>
    <property type="evidence" value="ECO:0007669"/>
    <property type="project" value="UniProtKB-SubCell"/>
</dbReference>
<reference evidence="8 9" key="1">
    <citation type="submission" date="2018-12" db="EMBL/GenBank/DDBJ databases">
        <title>Complete genome sequence of Flaviflexus sp. H23T48.</title>
        <authorList>
            <person name="Bae J.-W."/>
            <person name="Lee J.-Y."/>
        </authorList>
    </citation>
    <scope>NUCLEOTIDE SEQUENCE [LARGE SCALE GENOMIC DNA]</scope>
    <source>
        <strain evidence="8 9">H23T48</strain>
    </source>
</reference>
<dbReference type="AlphaFoldDB" id="A0A3S9PUK2"/>
<keyword evidence="4 6" id="KW-1133">Transmembrane helix</keyword>
<feature type="transmembrane region" description="Helical" evidence="6">
    <location>
        <begin position="67"/>
        <end position="84"/>
    </location>
</feature>
<dbReference type="Pfam" id="PF03553">
    <property type="entry name" value="Na_H_antiporter"/>
    <property type="match status" value="1"/>
</dbReference>
<dbReference type="PANTHER" id="PTHR43478:SF1">
    <property type="entry name" value="NA+_H+ ANTIPORTER NHAC-LIKE C-TERMINAL DOMAIN-CONTAINING PROTEIN"/>
    <property type="match status" value="1"/>
</dbReference>
<evidence type="ECO:0000256" key="6">
    <source>
        <dbReference type="SAM" id="Phobius"/>
    </source>
</evidence>
<evidence type="ECO:0000313" key="9">
    <source>
        <dbReference type="Proteomes" id="UP000280344"/>
    </source>
</evidence>
<keyword evidence="3 6" id="KW-0812">Transmembrane</keyword>
<dbReference type="Proteomes" id="UP000280344">
    <property type="component" value="Chromosome"/>
</dbReference>
<name>A0A3S9PUK2_9ACTO</name>
<evidence type="ECO:0000256" key="1">
    <source>
        <dbReference type="ARBA" id="ARBA00004651"/>
    </source>
</evidence>
<feature type="transmembrane region" description="Helical" evidence="6">
    <location>
        <begin position="31"/>
        <end position="55"/>
    </location>
</feature>
<gene>
    <name evidence="8" type="ORF">EJ997_00485</name>
</gene>
<dbReference type="RefSeq" id="WP_126702833.1">
    <property type="nucleotide sequence ID" value="NZ_CP034593.1"/>
</dbReference>
<accession>A0A3S9PUK2</accession>
<comment type="subcellular location">
    <subcellularLocation>
        <location evidence="1">Cell membrane</location>
        <topology evidence="1">Multi-pass membrane protein</topology>
    </subcellularLocation>
</comment>
<feature type="transmembrane region" description="Helical" evidence="6">
    <location>
        <begin position="138"/>
        <end position="158"/>
    </location>
</feature>
<proteinExistence type="predicted"/>
<keyword evidence="5 6" id="KW-0472">Membrane</keyword>
<evidence type="ECO:0000313" key="8">
    <source>
        <dbReference type="EMBL" id="AZQ76024.1"/>
    </source>
</evidence>